<comment type="caution">
    <text evidence="3">The sequence shown here is derived from an EMBL/GenBank/DDBJ whole genome shotgun (WGS) entry which is preliminary data.</text>
</comment>
<feature type="domain" description="Hydantoinase B/oxoprolinase" evidence="2">
    <location>
        <begin position="7"/>
        <end position="557"/>
    </location>
</feature>
<sequence>MNAADVDPVTFEVIRHRLRGITEEQAARIRTISGSKHVTEMSDYNVGLYLADGSVATMGRTILFHSSCMAAMVRHVIDDCAENPGIRPGDMFVVNNPWKGAVHGPDMAVVAPIFAGDRLVAWSGAMMHMADIGGLREGGMGLDATECYQEGLMMPPTKVVERGAVRRDIWNLILTHSRAASAMSLDLKGLIAANHAAADGFAKLTDRYGVDATLAVMAGLIRSSEERMRRRLRELPDATVRAVGYLEYDPRSGTVPEIVLELTKQGDRLTFDYSGSSPQAANSTNCTWAGLNAGIAAGMMPTIAYDIPWNEGLFRPVEVVCAEGRICNATMPAAVSSSINGATWEVELTTVAALSRLAACSDQYWREAQASAGGRPGSFLLYGTNNDGEAFTGRTYDMLATGAGAYGWHDGVYAQGHHNIERAQISNVENLELDMPILYLWRGLSEDGGGAGRHRGGLSVGSVYKGTERAPTVSGLGQSWDVPDSAGIFGGHPGAEKRGYFIRSSNVEQLLAGGRVPEFAEIEGERLLTRDMPRSEPLGPDAVLFCTMPSGAGWGDPLDRDVAAVREDVAARVVSVAAAWTIYGVVVDEDGRLDEAATEARRSALRGERRAWPAGRRAEPPAGALDRAGPFGDRLELARDAAGRLWVRCACSHVLAPADVNWREYAGRDVADPEEIRLGLRLNDVMEIRRYACPGCGRLHAVDVCKKDAPDPYDIRLADAGPLPVEAGVDR</sequence>
<protein>
    <submittedName>
        <fullName evidence="3">Hydantoinase B/oxoprolinase family protein</fullName>
    </submittedName>
</protein>
<evidence type="ECO:0000313" key="4">
    <source>
        <dbReference type="Proteomes" id="UP001589867"/>
    </source>
</evidence>
<dbReference type="EMBL" id="JBHLUH010000009">
    <property type="protein sequence ID" value="MFC0527641.1"/>
    <property type="molecule type" value="Genomic_DNA"/>
</dbReference>
<organism evidence="3 4">
    <name type="scientific">Phytohabitans kaempferiae</name>
    <dbReference type="NCBI Taxonomy" id="1620943"/>
    <lineage>
        <taxon>Bacteria</taxon>
        <taxon>Bacillati</taxon>
        <taxon>Actinomycetota</taxon>
        <taxon>Actinomycetes</taxon>
        <taxon>Micromonosporales</taxon>
        <taxon>Micromonosporaceae</taxon>
    </lineage>
</organism>
<accession>A0ABV6LYZ1</accession>
<dbReference type="Pfam" id="PF02538">
    <property type="entry name" value="Hydantoinase_B"/>
    <property type="match status" value="1"/>
</dbReference>
<feature type="compositionally biased region" description="Basic and acidic residues" evidence="1">
    <location>
        <begin position="608"/>
        <end position="619"/>
    </location>
</feature>
<proteinExistence type="predicted"/>
<evidence type="ECO:0000313" key="3">
    <source>
        <dbReference type="EMBL" id="MFC0527641.1"/>
    </source>
</evidence>
<dbReference type="RefSeq" id="WP_377247938.1">
    <property type="nucleotide sequence ID" value="NZ_JBHLUH010000009.1"/>
</dbReference>
<evidence type="ECO:0000256" key="1">
    <source>
        <dbReference type="SAM" id="MobiDB-lite"/>
    </source>
</evidence>
<evidence type="ECO:0000259" key="2">
    <source>
        <dbReference type="Pfam" id="PF02538"/>
    </source>
</evidence>
<dbReference type="PANTHER" id="PTHR11365">
    <property type="entry name" value="5-OXOPROLINASE RELATED"/>
    <property type="match status" value="1"/>
</dbReference>
<name>A0ABV6LYZ1_9ACTN</name>
<dbReference type="PANTHER" id="PTHR11365:SF23">
    <property type="entry name" value="HYPOTHETICAL 5-OXOPROLINASE (EUROFUNG)-RELATED"/>
    <property type="match status" value="1"/>
</dbReference>
<gene>
    <name evidence="3" type="ORF">ACFFIA_08215</name>
</gene>
<dbReference type="InterPro" id="IPR045079">
    <property type="entry name" value="Oxoprolinase-like"/>
</dbReference>
<dbReference type="Pfam" id="PF08882">
    <property type="entry name" value="Acetone_carb_G"/>
    <property type="match status" value="1"/>
</dbReference>
<keyword evidence="4" id="KW-1185">Reference proteome</keyword>
<dbReference type="InterPro" id="IPR016750">
    <property type="entry name" value="Aceto_COase_bsu/gsu"/>
</dbReference>
<dbReference type="InterPro" id="IPR003692">
    <property type="entry name" value="Hydantoinase_B"/>
</dbReference>
<dbReference type="Proteomes" id="UP001589867">
    <property type="component" value="Unassembled WGS sequence"/>
</dbReference>
<feature type="region of interest" description="Disordered" evidence="1">
    <location>
        <begin position="608"/>
        <end position="627"/>
    </location>
</feature>
<reference evidence="3 4" key="1">
    <citation type="submission" date="2024-09" db="EMBL/GenBank/DDBJ databases">
        <authorList>
            <person name="Sun Q."/>
            <person name="Mori K."/>
        </authorList>
    </citation>
    <scope>NUCLEOTIDE SEQUENCE [LARGE SCALE GENOMIC DNA]</scope>
    <source>
        <strain evidence="3 4">TBRC 3947</strain>
    </source>
</reference>